<proteinExistence type="predicted"/>
<dbReference type="GO" id="GO:0004843">
    <property type="term" value="F:cysteine-type deubiquitinase activity"/>
    <property type="evidence" value="ECO:0007669"/>
    <property type="project" value="InterPro"/>
</dbReference>
<evidence type="ECO:0000313" key="2">
    <source>
        <dbReference type="EMBL" id="ETO08303.1"/>
    </source>
</evidence>
<keyword evidence="2" id="KW-0645">Protease</keyword>
<dbReference type="Gene3D" id="3.30.2230.10">
    <property type="entry name" value="DUSP-like"/>
    <property type="match status" value="1"/>
</dbReference>
<feature type="domain" description="DUSP" evidence="1">
    <location>
        <begin position="5"/>
        <end position="145"/>
    </location>
</feature>
<protein>
    <submittedName>
        <fullName evidence="2">Ubiquitin-specific protease</fullName>
    </submittedName>
</protein>
<dbReference type="InterPro" id="IPR035927">
    <property type="entry name" value="DUSP-like_sf"/>
</dbReference>
<organism evidence="2 3">
    <name type="scientific">Reticulomyxa filosa</name>
    <dbReference type="NCBI Taxonomy" id="46433"/>
    <lineage>
        <taxon>Eukaryota</taxon>
        <taxon>Sar</taxon>
        <taxon>Rhizaria</taxon>
        <taxon>Retaria</taxon>
        <taxon>Foraminifera</taxon>
        <taxon>Monothalamids</taxon>
        <taxon>Reticulomyxidae</taxon>
        <taxon>Reticulomyxa</taxon>
    </lineage>
</organism>
<dbReference type="GO" id="GO:0006508">
    <property type="term" value="P:proteolysis"/>
    <property type="evidence" value="ECO:0007669"/>
    <property type="project" value="UniProtKB-KW"/>
</dbReference>
<dbReference type="SMART" id="SM00695">
    <property type="entry name" value="DUSP"/>
    <property type="match status" value="1"/>
</dbReference>
<reference evidence="2 3" key="1">
    <citation type="journal article" date="2013" name="Curr. Biol.">
        <title>The Genome of the Foraminiferan Reticulomyxa filosa.</title>
        <authorList>
            <person name="Glockner G."/>
            <person name="Hulsmann N."/>
            <person name="Schleicher M."/>
            <person name="Noegel A.A."/>
            <person name="Eichinger L."/>
            <person name="Gallinger C."/>
            <person name="Pawlowski J."/>
            <person name="Sierra R."/>
            <person name="Euteneuer U."/>
            <person name="Pillet L."/>
            <person name="Moustafa A."/>
            <person name="Platzer M."/>
            <person name="Groth M."/>
            <person name="Szafranski K."/>
            <person name="Schliwa M."/>
        </authorList>
    </citation>
    <scope>NUCLEOTIDE SEQUENCE [LARGE SCALE GENOMIC DNA]</scope>
</reference>
<keyword evidence="3" id="KW-1185">Reference proteome</keyword>
<dbReference type="InterPro" id="IPR006615">
    <property type="entry name" value="Pept_C19_DUSP"/>
</dbReference>
<sequence length="316" mass="36055">MPDTSKVPSQLKIVRDSFCKVQTVKKGGLEDTLNLTAIYRLINGVSNFVYLLGTLRILFAQQNNKNCIYFSDKSIRSIQINVDFIDNAVSKPGPIENTELADPENMDHLKRDLEEGVEYQWLQEEQWKLLFSWYGGGPIYARNVFASNCVEAHPIILKFAIVNADGSYDIQNPELRPFSTLFSLGQVAATFVDNDADKEEEVMSPSVHLWVPFAELKSMYTCVNARNVQVTLKDLEHVDHTRYVEIPNDYLHTLLGNLHFSKNVVFLVEKKCNPMPGSAFVWPLVKGVETWNQFEVGDILDVQVWCISSHFNDRMN</sequence>
<evidence type="ECO:0000313" key="3">
    <source>
        <dbReference type="Proteomes" id="UP000023152"/>
    </source>
</evidence>
<gene>
    <name evidence="2" type="ORF">RFI_29086</name>
</gene>
<dbReference type="PROSITE" id="PS51283">
    <property type="entry name" value="DUSP"/>
    <property type="match status" value="1"/>
</dbReference>
<keyword evidence="2" id="KW-0378">Hydrolase</keyword>
<comment type="caution">
    <text evidence="2">The sequence shown here is derived from an EMBL/GenBank/DDBJ whole genome shotgun (WGS) entry which is preliminary data.</text>
</comment>
<accession>X6M2A7</accession>
<dbReference type="EMBL" id="ASPP01025170">
    <property type="protein sequence ID" value="ETO08303.1"/>
    <property type="molecule type" value="Genomic_DNA"/>
</dbReference>
<dbReference type="Pfam" id="PF06337">
    <property type="entry name" value="DUSP"/>
    <property type="match status" value="1"/>
</dbReference>
<dbReference type="AlphaFoldDB" id="X6M2A7"/>
<dbReference type="Proteomes" id="UP000023152">
    <property type="component" value="Unassembled WGS sequence"/>
</dbReference>
<evidence type="ECO:0000259" key="1">
    <source>
        <dbReference type="PROSITE" id="PS51283"/>
    </source>
</evidence>
<name>X6M2A7_RETFI</name>
<dbReference type="SUPFAM" id="SSF143791">
    <property type="entry name" value="DUSP-like"/>
    <property type="match status" value="1"/>
</dbReference>